<gene>
    <name evidence="2" type="ORF">Goari_005924</name>
</gene>
<dbReference type="PANTHER" id="PTHR47074">
    <property type="entry name" value="BNAC02G40300D PROTEIN"/>
    <property type="match status" value="1"/>
</dbReference>
<dbReference type="EMBL" id="JABFAA010000008">
    <property type="protein sequence ID" value="MBA0688118.1"/>
    <property type="molecule type" value="Genomic_DNA"/>
</dbReference>
<dbReference type="AlphaFoldDB" id="A0A7J8XLE7"/>
<proteinExistence type="predicted"/>
<dbReference type="InterPro" id="IPR052929">
    <property type="entry name" value="RNase_H-like_EbsB-rel"/>
</dbReference>
<reference evidence="2 3" key="1">
    <citation type="journal article" date="2019" name="Genome Biol. Evol.">
        <title>Insights into the evolution of the New World diploid cottons (Gossypium, subgenus Houzingenia) based on genome sequencing.</title>
        <authorList>
            <person name="Grover C.E."/>
            <person name="Arick M.A. 2nd"/>
            <person name="Thrash A."/>
            <person name="Conover J.L."/>
            <person name="Sanders W.S."/>
            <person name="Peterson D.G."/>
            <person name="Frelichowski J.E."/>
            <person name="Scheffler J.A."/>
            <person name="Scheffler B.E."/>
            <person name="Wendel J.F."/>
        </authorList>
    </citation>
    <scope>NUCLEOTIDE SEQUENCE [LARGE SCALE GENOMIC DNA]</scope>
    <source>
        <strain evidence="2">185</strain>
        <tissue evidence="2">Leaf</tissue>
    </source>
</reference>
<protein>
    <recommendedName>
        <fullName evidence="1">RNase H type-1 domain-containing protein</fullName>
    </recommendedName>
</protein>
<evidence type="ECO:0000313" key="2">
    <source>
        <dbReference type="EMBL" id="MBA0688118.1"/>
    </source>
</evidence>
<dbReference type="InterPro" id="IPR036397">
    <property type="entry name" value="RNaseH_sf"/>
</dbReference>
<organism evidence="2 3">
    <name type="scientific">Gossypium aridum</name>
    <name type="common">American cotton</name>
    <name type="synonym">Erioxylum aridum</name>
    <dbReference type="NCBI Taxonomy" id="34290"/>
    <lineage>
        <taxon>Eukaryota</taxon>
        <taxon>Viridiplantae</taxon>
        <taxon>Streptophyta</taxon>
        <taxon>Embryophyta</taxon>
        <taxon>Tracheophyta</taxon>
        <taxon>Spermatophyta</taxon>
        <taxon>Magnoliopsida</taxon>
        <taxon>eudicotyledons</taxon>
        <taxon>Gunneridae</taxon>
        <taxon>Pentapetalae</taxon>
        <taxon>rosids</taxon>
        <taxon>malvids</taxon>
        <taxon>Malvales</taxon>
        <taxon>Malvaceae</taxon>
        <taxon>Malvoideae</taxon>
        <taxon>Gossypium</taxon>
    </lineage>
</organism>
<dbReference type="InterPro" id="IPR002156">
    <property type="entry name" value="RNaseH_domain"/>
</dbReference>
<feature type="domain" description="RNase H type-1" evidence="1">
    <location>
        <begin position="51"/>
        <end position="137"/>
    </location>
</feature>
<dbReference type="Gene3D" id="3.30.420.10">
    <property type="entry name" value="Ribonuclease H-like superfamily/Ribonuclease H"/>
    <property type="match status" value="1"/>
</dbReference>
<name>A0A7J8XLE7_GOSAI</name>
<dbReference type="InterPro" id="IPR012337">
    <property type="entry name" value="RNaseH-like_sf"/>
</dbReference>
<accession>A0A7J8XLE7</accession>
<dbReference type="GO" id="GO:0004523">
    <property type="term" value="F:RNA-DNA hybrid ribonuclease activity"/>
    <property type="evidence" value="ECO:0007669"/>
    <property type="project" value="InterPro"/>
</dbReference>
<dbReference type="GO" id="GO:0003676">
    <property type="term" value="F:nucleic acid binding"/>
    <property type="evidence" value="ECO:0007669"/>
    <property type="project" value="InterPro"/>
</dbReference>
<comment type="caution">
    <text evidence="2">The sequence shown here is derived from an EMBL/GenBank/DDBJ whole genome shotgun (WGS) entry which is preliminary data.</text>
</comment>
<dbReference type="Pfam" id="PF13456">
    <property type="entry name" value="RVT_3"/>
    <property type="match status" value="1"/>
</dbReference>
<dbReference type="PANTHER" id="PTHR47074:SF61">
    <property type="entry name" value="RNASE H TYPE-1 DOMAIN-CONTAINING PROTEIN"/>
    <property type="match status" value="1"/>
</dbReference>
<dbReference type="SUPFAM" id="SSF53098">
    <property type="entry name" value="Ribonuclease H-like"/>
    <property type="match status" value="1"/>
</dbReference>
<evidence type="ECO:0000259" key="1">
    <source>
        <dbReference type="Pfam" id="PF13456"/>
    </source>
</evidence>
<keyword evidence="3" id="KW-1185">Reference proteome</keyword>
<evidence type="ECO:0000313" key="3">
    <source>
        <dbReference type="Proteomes" id="UP000593577"/>
    </source>
</evidence>
<sequence length="183" mass="20567">MEGKNQIVNEIRTKIESFLLEMTVIKEKLPVNQRLMSSKWQHPDRRSVKVNFDAAFRQHLKQSSSGVVIRNNMGLVMGSGVVFHRHVADAFAAEALACLNAITFARDMGFMKVVVEGDSRTIIVKGQKRDRVSNLVTHTIASMGFKLGNSQFWVEEVPSDAIAVTERDRQLMQQHDQDGSIIA</sequence>
<dbReference type="Proteomes" id="UP000593577">
    <property type="component" value="Unassembled WGS sequence"/>
</dbReference>